<reference evidence="3" key="1">
    <citation type="submission" date="2011-06" db="EMBL/GenBank/DDBJ databases">
        <title>The complete genome of chromosome of Runella slithyformis DSM 19594.</title>
        <authorList>
            <consortium name="US DOE Joint Genome Institute (JGI-PGF)"/>
            <person name="Lucas S."/>
            <person name="Han J."/>
            <person name="Lapidus A."/>
            <person name="Bruce D."/>
            <person name="Goodwin L."/>
            <person name="Pitluck S."/>
            <person name="Peters L."/>
            <person name="Kyrpides N."/>
            <person name="Mavromatis K."/>
            <person name="Ivanova N."/>
            <person name="Ovchinnikova G."/>
            <person name="Zhang X."/>
            <person name="Misra M."/>
            <person name="Detter J.C."/>
            <person name="Tapia R."/>
            <person name="Han C."/>
            <person name="Land M."/>
            <person name="Hauser L."/>
            <person name="Markowitz V."/>
            <person name="Cheng J.-F."/>
            <person name="Hugenholtz P."/>
            <person name="Woyke T."/>
            <person name="Wu D."/>
            <person name="Tindall B."/>
            <person name="Faehrich R."/>
            <person name="Brambilla E."/>
            <person name="Klenk H.-P."/>
            <person name="Eisen J.A."/>
        </authorList>
    </citation>
    <scope>NUCLEOTIDE SEQUENCE [LARGE SCALE GENOMIC DNA]</scope>
    <source>
        <strain evidence="3">ATCC 29530 / DSM 19594 / LMG 11500 / NCIMB 11436 / LSU 4</strain>
    </source>
</reference>
<dbReference type="Pfam" id="PF05685">
    <property type="entry name" value="Uma2"/>
    <property type="match status" value="1"/>
</dbReference>
<dbReference type="Proteomes" id="UP000000493">
    <property type="component" value="Chromosome"/>
</dbReference>
<dbReference type="PANTHER" id="PTHR34107">
    <property type="entry name" value="SLL0198 PROTEIN-RELATED"/>
    <property type="match status" value="1"/>
</dbReference>
<dbReference type="InterPro" id="IPR012296">
    <property type="entry name" value="Nuclease_put_TT1808"/>
</dbReference>
<dbReference type="RefSeq" id="WP_013929307.1">
    <property type="nucleotide sequence ID" value="NC_015703.1"/>
</dbReference>
<evidence type="ECO:0000313" key="3">
    <source>
        <dbReference type="Proteomes" id="UP000000493"/>
    </source>
</evidence>
<sequence length="223" mass="25787">MNITGEKILERPDAKLLMDKVNYFLSAEYQKRMAFREWLDEDKKAEFINGEVILRSPVKRKHWKASTLLSRILGVYASLNDLGEIAVEKALIALTRNDYEPDICFWLSEKTKGFSDDQMIFPAPDFAVEILSRSTAKNDRTIKHQDYAAHGIREYWIIDPNRQLIDQFILIGNDTEYMPAKTHLISQDIKSFVIEGFEIPVAAVFDEQINKTTLQELMKPKQG</sequence>
<organism evidence="2 3">
    <name type="scientific">Runella slithyformis (strain ATCC 29530 / DSM 19594 / LMG 11500 / NCIMB 11436 / LSU 4)</name>
    <dbReference type="NCBI Taxonomy" id="761193"/>
    <lineage>
        <taxon>Bacteria</taxon>
        <taxon>Pseudomonadati</taxon>
        <taxon>Bacteroidota</taxon>
        <taxon>Cytophagia</taxon>
        <taxon>Cytophagales</taxon>
        <taxon>Spirosomataceae</taxon>
        <taxon>Runella</taxon>
    </lineage>
</organism>
<dbReference type="InterPro" id="IPR011335">
    <property type="entry name" value="Restrct_endonuc-II-like"/>
</dbReference>
<reference evidence="2 3" key="2">
    <citation type="journal article" date="2012" name="Stand. Genomic Sci.">
        <title>Complete genome sequence of the aquatic bacterium Runella slithyformis type strain (LSU 4(T)).</title>
        <authorList>
            <person name="Copeland A."/>
            <person name="Zhang X."/>
            <person name="Misra M."/>
            <person name="Lapidus A."/>
            <person name="Nolan M."/>
            <person name="Lucas S."/>
            <person name="Deshpande S."/>
            <person name="Cheng J.F."/>
            <person name="Tapia R."/>
            <person name="Goodwin L.A."/>
            <person name="Pitluck S."/>
            <person name="Liolios K."/>
            <person name="Pagani I."/>
            <person name="Ivanova N."/>
            <person name="Mikhailova N."/>
            <person name="Pati A."/>
            <person name="Chen A."/>
            <person name="Palaniappan K."/>
            <person name="Land M."/>
            <person name="Hauser L."/>
            <person name="Pan C."/>
            <person name="Jeffries C.D."/>
            <person name="Detter J.C."/>
            <person name="Brambilla E.M."/>
            <person name="Rohde M."/>
            <person name="Djao O.D."/>
            <person name="Goker M."/>
            <person name="Sikorski J."/>
            <person name="Tindall B.J."/>
            <person name="Woyke T."/>
            <person name="Bristow J."/>
            <person name="Eisen J.A."/>
            <person name="Markowitz V."/>
            <person name="Hugenholtz P."/>
            <person name="Kyrpides N.C."/>
            <person name="Klenk H.P."/>
            <person name="Mavromatis K."/>
        </authorList>
    </citation>
    <scope>NUCLEOTIDE SEQUENCE [LARGE SCALE GENOMIC DNA]</scope>
    <source>
        <strain evidence="3">ATCC 29530 / DSM 19594 / LMG 11500 / NCIMB 11436 / LSU 4</strain>
    </source>
</reference>
<proteinExistence type="predicted"/>
<name>A0A7U4E748_RUNSL</name>
<feature type="domain" description="Putative restriction endonuclease" evidence="1">
    <location>
        <begin position="35"/>
        <end position="201"/>
    </location>
</feature>
<dbReference type="EMBL" id="CP002859">
    <property type="protein sequence ID" value="AEI50004.1"/>
    <property type="molecule type" value="Genomic_DNA"/>
</dbReference>
<evidence type="ECO:0000313" key="2">
    <source>
        <dbReference type="EMBL" id="AEI50004.1"/>
    </source>
</evidence>
<protein>
    <recommendedName>
        <fullName evidence="1">Putative restriction endonuclease domain-containing protein</fullName>
    </recommendedName>
</protein>
<dbReference type="CDD" id="cd06260">
    <property type="entry name" value="DUF820-like"/>
    <property type="match status" value="1"/>
</dbReference>
<accession>A0A7U4E748</accession>
<dbReference type="PANTHER" id="PTHR34107:SF4">
    <property type="entry name" value="SLL1222 PROTEIN"/>
    <property type="match status" value="1"/>
</dbReference>
<dbReference type="InterPro" id="IPR008538">
    <property type="entry name" value="Uma2"/>
</dbReference>
<dbReference type="SUPFAM" id="SSF52980">
    <property type="entry name" value="Restriction endonuclease-like"/>
    <property type="match status" value="1"/>
</dbReference>
<keyword evidence="3" id="KW-1185">Reference proteome</keyword>
<dbReference type="AlphaFoldDB" id="A0A7U4E748"/>
<gene>
    <name evidence="2" type="ordered locus">Runsl_3646</name>
</gene>
<dbReference type="Gene3D" id="3.90.1570.10">
    <property type="entry name" value="tt1808, chain A"/>
    <property type="match status" value="1"/>
</dbReference>
<evidence type="ECO:0000259" key="1">
    <source>
        <dbReference type="Pfam" id="PF05685"/>
    </source>
</evidence>
<dbReference type="KEGG" id="rsi:Runsl_3646"/>